<dbReference type="GO" id="GO:0016616">
    <property type="term" value="F:oxidoreductase activity, acting on the CH-OH group of donors, NAD or NADP as acceptor"/>
    <property type="evidence" value="ECO:0007669"/>
    <property type="project" value="InterPro"/>
</dbReference>
<dbReference type="InterPro" id="IPR013154">
    <property type="entry name" value="ADH-like_N"/>
</dbReference>
<comment type="similarity">
    <text evidence="1">Belongs to the zinc-containing alcohol dehydrogenase family.</text>
</comment>
<evidence type="ECO:0000256" key="2">
    <source>
        <dbReference type="ARBA" id="ARBA00022723"/>
    </source>
</evidence>
<dbReference type="InterPro" id="IPR011032">
    <property type="entry name" value="GroES-like_sf"/>
</dbReference>
<gene>
    <name evidence="6" type="ORF">TAV2_LOCUS18420</name>
</gene>
<evidence type="ECO:0000256" key="4">
    <source>
        <dbReference type="ARBA" id="ARBA00023002"/>
    </source>
</evidence>
<evidence type="ECO:0000313" key="7">
    <source>
        <dbReference type="Proteomes" id="UP000836841"/>
    </source>
</evidence>
<dbReference type="FunFam" id="3.90.180.10:FF:000141">
    <property type="entry name" value="Uncharacterized protein"/>
    <property type="match status" value="1"/>
</dbReference>
<comment type="caution">
    <text evidence="6">The sequence shown here is derived from an EMBL/GenBank/DDBJ whole genome shotgun (WGS) entry which is preliminary data.</text>
</comment>
<dbReference type="InterPro" id="IPR047109">
    <property type="entry name" value="CAD-like"/>
</dbReference>
<keyword evidence="2" id="KW-0479">Metal-binding</keyword>
<evidence type="ECO:0000256" key="1">
    <source>
        <dbReference type="ARBA" id="ARBA00008072"/>
    </source>
</evidence>
<evidence type="ECO:0000313" key="6">
    <source>
        <dbReference type="EMBL" id="CAH2068912.1"/>
    </source>
</evidence>
<name>A0AAU9SKZ0_THLAR</name>
<sequence>MNRVGVDHCKASALLHILSLHIPRFVVSPSPALSLGCNFNLTLPMAKSPKEQHPVKAVGWAASDTSGVLAPFKFSRRATGEKDVTFKVLYCGICHSDLHQAKNEWGTTNYPVVPGNSFTFPLDAFFANLNLHTDC</sequence>
<feature type="domain" description="Alcohol dehydrogenase-like N-terminal" evidence="5">
    <location>
        <begin position="80"/>
        <end position="118"/>
    </location>
</feature>
<dbReference type="Proteomes" id="UP000836841">
    <property type="component" value="Unassembled WGS sequence"/>
</dbReference>
<keyword evidence="3" id="KW-0862">Zinc</keyword>
<evidence type="ECO:0000256" key="3">
    <source>
        <dbReference type="ARBA" id="ARBA00022833"/>
    </source>
</evidence>
<dbReference type="SUPFAM" id="SSF50129">
    <property type="entry name" value="GroES-like"/>
    <property type="match status" value="1"/>
</dbReference>
<dbReference type="GO" id="GO:0046872">
    <property type="term" value="F:metal ion binding"/>
    <property type="evidence" value="ECO:0007669"/>
    <property type="project" value="UniProtKB-KW"/>
</dbReference>
<dbReference type="Gene3D" id="3.90.180.10">
    <property type="entry name" value="Medium-chain alcohol dehydrogenases, catalytic domain"/>
    <property type="match status" value="1"/>
</dbReference>
<dbReference type="Pfam" id="PF08240">
    <property type="entry name" value="ADH_N"/>
    <property type="match status" value="1"/>
</dbReference>
<protein>
    <recommendedName>
        <fullName evidence="5">Alcohol dehydrogenase-like N-terminal domain-containing protein</fullName>
    </recommendedName>
</protein>
<dbReference type="EMBL" id="CAJVSB020000860">
    <property type="protein sequence ID" value="CAH2068912.1"/>
    <property type="molecule type" value="Genomic_DNA"/>
</dbReference>
<evidence type="ECO:0000259" key="5">
    <source>
        <dbReference type="Pfam" id="PF08240"/>
    </source>
</evidence>
<keyword evidence="7" id="KW-1185">Reference proteome</keyword>
<dbReference type="AlphaFoldDB" id="A0AAU9SKZ0"/>
<proteinExistence type="inferred from homology"/>
<dbReference type="PANTHER" id="PTHR42683">
    <property type="entry name" value="ALDEHYDE REDUCTASE"/>
    <property type="match status" value="1"/>
</dbReference>
<organism evidence="6 7">
    <name type="scientific">Thlaspi arvense</name>
    <name type="common">Field penny-cress</name>
    <dbReference type="NCBI Taxonomy" id="13288"/>
    <lineage>
        <taxon>Eukaryota</taxon>
        <taxon>Viridiplantae</taxon>
        <taxon>Streptophyta</taxon>
        <taxon>Embryophyta</taxon>
        <taxon>Tracheophyta</taxon>
        <taxon>Spermatophyta</taxon>
        <taxon>Magnoliopsida</taxon>
        <taxon>eudicotyledons</taxon>
        <taxon>Gunneridae</taxon>
        <taxon>Pentapetalae</taxon>
        <taxon>rosids</taxon>
        <taxon>malvids</taxon>
        <taxon>Brassicales</taxon>
        <taxon>Brassicaceae</taxon>
        <taxon>Thlaspideae</taxon>
        <taxon>Thlaspi</taxon>
    </lineage>
</organism>
<accession>A0AAU9SKZ0</accession>
<reference evidence="6 7" key="1">
    <citation type="submission" date="2022-03" db="EMBL/GenBank/DDBJ databases">
        <authorList>
            <person name="Nunn A."/>
            <person name="Chopra R."/>
            <person name="Nunn A."/>
            <person name="Contreras Garrido A."/>
        </authorList>
    </citation>
    <scope>NUCLEOTIDE SEQUENCE [LARGE SCALE GENOMIC DNA]</scope>
</reference>
<keyword evidence="4" id="KW-0560">Oxidoreductase</keyword>